<evidence type="ECO:0000313" key="2">
    <source>
        <dbReference type="EMBL" id="MBB2151083.1"/>
    </source>
</evidence>
<sequence>MNKPNFILSISALLLTLHVSCSSVKKDPTAIKPLYTSDPVQYDSDDPAIWVNPTDPSQSLVIGTDKDENGGLYVYDLQGKVIKDKVVKGLKRPNNVDIAYGLNLGGKKVDIAVTTERMTHKLRVFTLPDMKPIDNGGLAMFEGETKEMYRDLMGIAMYTDPQGQIYAVVGRKNGPSDGYLWQYLLEDDGTGKLKASLKRKFGKYSGKKEIESIAVDNELGYIYYSDEQFGVRKYYADPAKGNEELALFAKTGFKEDNEGISIYKTSDSTGYILVSDQAANHFQVFNREGKSGPHDHVLLTSIPVSTNNSDGSDIYSGPLNKDFQHGLFVAMSDDKTFQYYRWEDLAQKLLKVNK</sequence>
<comment type="caution">
    <text evidence="2">The sequence shown here is derived from an EMBL/GenBank/DDBJ whole genome shotgun (WGS) entry which is preliminary data.</text>
</comment>
<organism evidence="2 3">
    <name type="scientific">Pedobacter gandavensis</name>
    <dbReference type="NCBI Taxonomy" id="2679963"/>
    <lineage>
        <taxon>Bacteria</taxon>
        <taxon>Pseudomonadati</taxon>
        <taxon>Bacteroidota</taxon>
        <taxon>Sphingobacteriia</taxon>
        <taxon>Sphingobacteriales</taxon>
        <taxon>Sphingobacteriaceae</taxon>
        <taxon>Pedobacter</taxon>
    </lineage>
</organism>
<reference evidence="2 3" key="1">
    <citation type="submission" date="2019-11" db="EMBL/GenBank/DDBJ databases">
        <title>Description of Pedobacter sp. LMG 31462T.</title>
        <authorList>
            <person name="Carlier A."/>
            <person name="Qi S."/>
            <person name="Vandamme P."/>
        </authorList>
    </citation>
    <scope>NUCLEOTIDE SEQUENCE [LARGE SCALE GENOMIC DNA]</scope>
    <source>
        <strain evidence="2 3">LMG 31462</strain>
    </source>
</reference>
<proteinExistence type="predicted"/>
<gene>
    <name evidence="2" type="ORF">GM920_19455</name>
</gene>
<dbReference type="InterPro" id="IPR011042">
    <property type="entry name" value="6-blade_b-propeller_TolB-like"/>
</dbReference>
<name>A0ABR6F0L5_9SPHI</name>
<dbReference type="EMBL" id="WNXC01000008">
    <property type="protein sequence ID" value="MBB2151083.1"/>
    <property type="molecule type" value="Genomic_DNA"/>
</dbReference>
<dbReference type="SUPFAM" id="SSF50956">
    <property type="entry name" value="Thermostable phytase (3-phytase)"/>
    <property type="match status" value="1"/>
</dbReference>
<evidence type="ECO:0000259" key="1">
    <source>
        <dbReference type="PROSITE" id="PS51662"/>
    </source>
</evidence>
<dbReference type="PROSITE" id="PS51662">
    <property type="entry name" value="BP_PHYTASE"/>
    <property type="match status" value="1"/>
</dbReference>
<evidence type="ECO:0000313" key="3">
    <source>
        <dbReference type="Proteomes" id="UP000636110"/>
    </source>
</evidence>
<dbReference type="RefSeq" id="WP_182960599.1">
    <property type="nucleotide sequence ID" value="NZ_WNXC01000008.1"/>
</dbReference>
<protein>
    <submittedName>
        <fullName evidence="2">Phytase</fullName>
    </submittedName>
</protein>
<keyword evidence="3" id="KW-1185">Reference proteome</keyword>
<dbReference type="Proteomes" id="UP000636110">
    <property type="component" value="Unassembled WGS sequence"/>
</dbReference>
<accession>A0ABR6F0L5</accession>
<dbReference type="Pfam" id="PF02333">
    <property type="entry name" value="Phytase"/>
    <property type="match status" value="1"/>
</dbReference>
<dbReference type="Gene3D" id="2.120.10.30">
    <property type="entry name" value="TolB, C-terminal domain"/>
    <property type="match status" value="1"/>
</dbReference>
<dbReference type="InterPro" id="IPR003431">
    <property type="entry name" value="B-propeller_Phytase"/>
</dbReference>
<feature type="domain" description="BPP" evidence="1">
    <location>
        <begin position="21"/>
        <end position="349"/>
    </location>
</feature>